<name>A0AA86UUL7_9EUKA</name>
<keyword evidence="3" id="KW-1185">Reference proteome</keyword>
<gene>
    <name evidence="2" type="ORF">HINF_LOCUS34288</name>
    <name evidence="1" type="ORF">HINF_LOCUS37728</name>
</gene>
<evidence type="ECO:0000313" key="3">
    <source>
        <dbReference type="Proteomes" id="UP001642409"/>
    </source>
</evidence>
<dbReference type="AlphaFoldDB" id="A0AA86UUL7"/>
<sequence length="113" mass="12698">MLIQNTQAQTQALQTNLTELTSDMLRANQTLENRIVGNSSSQDSNLVSYQNSLEITILQKFSTIDQSFRTTQANLQNNTVVSEPTLILTNVYVIIALENQITVFMLIITYSII</sequence>
<comment type="caution">
    <text evidence="1">The sequence shown here is derived from an EMBL/GenBank/DDBJ whole genome shotgun (WGS) entry which is preliminary data.</text>
</comment>
<reference evidence="2 3" key="2">
    <citation type="submission" date="2024-07" db="EMBL/GenBank/DDBJ databases">
        <authorList>
            <person name="Akdeniz Z."/>
        </authorList>
    </citation>
    <scope>NUCLEOTIDE SEQUENCE [LARGE SCALE GENOMIC DNA]</scope>
</reference>
<organism evidence="1">
    <name type="scientific">Hexamita inflata</name>
    <dbReference type="NCBI Taxonomy" id="28002"/>
    <lineage>
        <taxon>Eukaryota</taxon>
        <taxon>Metamonada</taxon>
        <taxon>Diplomonadida</taxon>
        <taxon>Hexamitidae</taxon>
        <taxon>Hexamitinae</taxon>
        <taxon>Hexamita</taxon>
    </lineage>
</organism>
<accession>A0AA86UUL7</accession>
<protein>
    <submittedName>
        <fullName evidence="2">Hypothetical_protein</fullName>
    </submittedName>
</protein>
<evidence type="ECO:0000313" key="1">
    <source>
        <dbReference type="EMBL" id="CAI9950083.1"/>
    </source>
</evidence>
<evidence type="ECO:0000313" key="2">
    <source>
        <dbReference type="EMBL" id="CAL6032027.1"/>
    </source>
</evidence>
<dbReference type="EMBL" id="CATOUU010000806">
    <property type="protein sequence ID" value="CAI9950083.1"/>
    <property type="molecule type" value="Genomic_DNA"/>
</dbReference>
<reference evidence="1" key="1">
    <citation type="submission" date="2023-06" db="EMBL/GenBank/DDBJ databases">
        <authorList>
            <person name="Kurt Z."/>
        </authorList>
    </citation>
    <scope>NUCLEOTIDE SEQUENCE</scope>
</reference>
<dbReference type="Proteomes" id="UP001642409">
    <property type="component" value="Unassembled WGS sequence"/>
</dbReference>
<proteinExistence type="predicted"/>
<dbReference type="EMBL" id="CAXDID020000121">
    <property type="protein sequence ID" value="CAL6032027.1"/>
    <property type="molecule type" value="Genomic_DNA"/>
</dbReference>